<reference evidence="1 2" key="1">
    <citation type="journal article" date="2024" name="Ann. Entomol. Soc. Am.">
        <title>Genomic analyses of the southern and eastern yellowjacket wasps (Hymenoptera: Vespidae) reveal evolutionary signatures of social life.</title>
        <authorList>
            <person name="Catto M.A."/>
            <person name="Caine P.B."/>
            <person name="Orr S.E."/>
            <person name="Hunt B.G."/>
            <person name="Goodisman M.A.D."/>
        </authorList>
    </citation>
    <scope>NUCLEOTIDE SEQUENCE [LARGE SCALE GENOMIC DNA]</scope>
    <source>
        <strain evidence="1">232</strain>
        <tissue evidence="1">Head and thorax</tissue>
    </source>
</reference>
<keyword evidence="2" id="KW-1185">Reference proteome</keyword>
<organism evidence="1 2">
    <name type="scientific">Vespula maculifrons</name>
    <name type="common">Eastern yellow jacket</name>
    <name type="synonym">Wasp</name>
    <dbReference type="NCBI Taxonomy" id="7453"/>
    <lineage>
        <taxon>Eukaryota</taxon>
        <taxon>Metazoa</taxon>
        <taxon>Ecdysozoa</taxon>
        <taxon>Arthropoda</taxon>
        <taxon>Hexapoda</taxon>
        <taxon>Insecta</taxon>
        <taxon>Pterygota</taxon>
        <taxon>Neoptera</taxon>
        <taxon>Endopterygota</taxon>
        <taxon>Hymenoptera</taxon>
        <taxon>Apocrita</taxon>
        <taxon>Aculeata</taxon>
        <taxon>Vespoidea</taxon>
        <taxon>Vespidae</taxon>
        <taxon>Vespinae</taxon>
        <taxon>Vespula</taxon>
    </lineage>
</organism>
<evidence type="ECO:0000313" key="2">
    <source>
        <dbReference type="Proteomes" id="UP001607303"/>
    </source>
</evidence>
<evidence type="ECO:0000313" key="1">
    <source>
        <dbReference type="EMBL" id="KAL2737322.1"/>
    </source>
</evidence>
<comment type="caution">
    <text evidence="1">The sequence shown here is derived from an EMBL/GenBank/DDBJ whole genome shotgun (WGS) entry which is preliminary data.</text>
</comment>
<proteinExistence type="predicted"/>
<gene>
    <name evidence="1" type="ORF">V1477_012278</name>
</gene>
<accession>A0ABD2BX13</accession>
<dbReference type="EMBL" id="JAYRBN010000065">
    <property type="protein sequence ID" value="KAL2737322.1"/>
    <property type="molecule type" value="Genomic_DNA"/>
</dbReference>
<protein>
    <submittedName>
        <fullName evidence="1">Uncharacterized protein</fullName>
    </submittedName>
</protein>
<dbReference type="AlphaFoldDB" id="A0ABD2BX13"/>
<sequence>MSIRSRFPFASNSTSSQSDVLKLRAAMPSFAEESAGLALPLPPPLLDHPHSIVGLVISKEKTSGKKFLYHWLVPTLPPTIAETKHFMIVEKLTGILASNKTQGMISENSCWLASEYLTVSSSYIPMYVSIKMDACECFFDILRRIRIRNIEERRKKKAILKKEERRLKEA</sequence>
<name>A0ABD2BX13_VESMC</name>
<dbReference type="Proteomes" id="UP001607303">
    <property type="component" value="Unassembled WGS sequence"/>
</dbReference>